<evidence type="ECO:0000313" key="1">
    <source>
        <dbReference type="EMBL" id="KHG12598.1"/>
    </source>
</evidence>
<protein>
    <submittedName>
        <fullName evidence="1">Uncharacterized protein</fullName>
    </submittedName>
</protein>
<dbReference type="Proteomes" id="UP000032142">
    <property type="component" value="Unassembled WGS sequence"/>
</dbReference>
<proteinExistence type="predicted"/>
<gene>
    <name evidence="1" type="ORF">F383_19248</name>
</gene>
<organism evidence="1 2">
    <name type="scientific">Gossypium arboreum</name>
    <name type="common">Tree cotton</name>
    <name type="synonym">Gossypium nanking</name>
    <dbReference type="NCBI Taxonomy" id="29729"/>
    <lineage>
        <taxon>Eukaryota</taxon>
        <taxon>Viridiplantae</taxon>
        <taxon>Streptophyta</taxon>
        <taxon>Embryophyta</taxon>
        <taxon>Tracheophyta</taxon>
        <taxon>Spermatophyta</taxon>
        <taxon>Magnoliopsida</taxon>
        <taxon>eudicotyledons</taxon>
        <taxon>Gunneridae</taxon>
        <taxon>Pentapetalae</taxon>
        <taxon>rosids</taxon>
        <taxon>malvids</taxon>
        <taxon>Malvales</taxon>
        <taxon>Malvaceae</taxon>
        <taxon>Malvoideae</taxon>
        <taxon>Gossypium</taxon>
    </lineage>
</organism>
<dbReference type="EMBL" id="KN397951">
    <property type="protein sequence ID" value="KHG12598.1"/>
    <property type="molecule type" value="Genomic_DNA"/>
</dbReference>
<name>A0A0B0NDF8_GOSAR</name>
<evidence type="ECO:0000313" key="2">
    <source>
        <dbReference type="Proteomes" id="UP000032142"/>
    </source>
</evidence>
<keyword evidence="2" id="KW-1185">Reference proteome</keyword>
<sequence length="44" mass="5041">MSRTCIGIETRASVRYVWDMHRPRDIQASVRPVWDMASACCVSV</sequence>
<reference evidence="2" key="1">
    <citation type="submission" date="2014-09" db="EMBL/GenBank/DDBJ databases">
        <authorList>
            <person name="Mudge J."/>
            <person name="Ramaraj T."/>
            <person name="Lindquist I.E."/>
            <person name="Bharti A.K."/>
            <person name="Sundararajan A."/>
            <person name="Cameron C.T."/>
            <person name="Woodward J.E."/>
            <person name="May G.D."/>
            <person name="Brubaker C."/>
            <person name="Broadhvest J."/>
            <person name="Wilkins T.A."/>
        </authorList>
    </citation>
    <scope>NUCLEOTIDE SEQUENCE</scope>
    <source>
        <strain evidence="2">cv. AKA8401</strain>
    </source>
</reference>
<accession>A0A0B0NDF8</accession>
<dbReference type="AlphaFoldDB" id="A0A0B0NDF8"/>